<dbReference type="AlphaFoldDB" id="A0A9X3HUC7"/>
<feature type="non-terminal residue" evidence="1">
    <location>
        <position position="151"/>
    </location>
</feature>
<protein>
    <submittedName>
        <fullName evidence="1">Uncharacterized protein</fullName>
    </submittedName>
</protein>
<reference evidence="1" key="1">
    <citation type="submission" date="2022-02" db="EMBL/GenBank/DDBJ databases">
        <title>Vibrio sp. nov., a new bacterium isolated from Bohai sea, China.</title>
        <authorList>
            <person name="Yuan Y."/>
        </authorList>
    </citation>
    <scope>NUCLEOTIDE SEQUENCE</scope>
    <source>
        <strain evidence="1">DBSS07</strain>
    </source>
</reference>
<evidence type="ECO:0000313" key="2">
    <source>
        <dbReference type="Proteomes" id="UP001155586"/>
    </source>
</evidence>
<keyword evidence="2" id="KW-1185">Reference proteome</keyword>
<gene>
    <name evidence="1" type="ORF">MD483_22095</name>
</gene>
<dbReference type="EMBL" id="JAKRRX010000262">
    <property type="protein sequence ID" value="MCW8336504.1"/>
    <property type="molecule type" value="Genomic_DNA"/>
</dbReference>
<evidence type="ECO:0000313" key="1">
    <source>
        <dbReference type="EMBL" id="MCW8336504.1"/>
    </source>
</evidence>
<accession>A0A9X3HUC7</accession>
<sequence>MMKKTLIPILALTASALLVGCNDSGGAGDTGRELKIELTNPVQGLSYDSMMSEAAAQFSATYINHDTGEKVDVTDEVDWDTSNAATYISSTGSMTVDGEPSETVVSARYLDTYASNNLDVAIINPDSAATFKVQPGVFQISQGGSIQYLSS</sequence>
<dbReference type="PROSITE" id="PS51257">
    <property type="entry name" value="PROKAR_LIPOPROTEIN"/>
    <property type="match status" value="1"/>
</dbReference>
<organism evidence="1 2">
    <name type="scientific">Vibrio paucivorans</name>
    <dbReference type="NCBI Taxonomy" id="2829489"/>
    <lineage>
        <taxon>Bacteria</taxon>
        <taxon>Pseudomonadati</taxon>
        <taxon>Pseudomonadota</taxon>
        <taxon>Gammaproteobacteria</taxon>
        <taxon>Vibrionales</taxon>
        <taxon>Vibrionaceae</taxon>
        <taxon>Vibrio</taxon>
    </lineage>
</organism>
<proteinExistence type="predicted"/>
<dbReference type="RefSeq" id="WP_265689597.1">
    <property type="nucleotide sequence ID" value="NZ_JAKRRX010000262.1"/>
</dbReference>
<comment type="caution">
    <text evidence="1">The sequence shown here is derived from an EMBL/GenBank/DDBJ whole genome shotgun (WGS) entry which is preliminary data.</text>
</comment>
<dbReference type="Proteomes" id="UP001155586">
    <property type="component" value="Unassembled WGS sequence"/>
</dbReference>
<name>A0A9X3HUC7_9VIBR</name>